<reference evidence="2 3" key="1">
    <citation type="submission" date="2020-02" db="EMBL/GenBank/DDBJ databases">
        <authorList>
            <person name="Ferguson B K."/>
        </authorList>
    </citation>
    <scope>NUCLEOTIDE SEQUENCE [LARGE SCALE GENOMIC DNA]</scope>
</reference>
<dbReference type="Proteomes" id="UP000479190">
    <property type="component" value="Unassembled WGS sequence"/>
</dbReference>
<sequence length="431" mass="48688">MALPAHNNVKNLIRAMIGKWAFIIQLKENQTEPIYIRRGIYQGDSMTLLLFILVTAFIVPAIEDDPDITRASQGRHRIAAFMDDIKTHAPTKKAAELIKRKLEDAAGEIGLTLNVEKCGVYVSGANDRLDEEAEEEIPFLPTVRDGYKYLGLVQTERDSPMNLVKIIQNTEQKLTEVLTSQLAPNQKIQLINTTLKPAVVYVTGNLYPNESRATSLKNCHDIDKRIRKALVTHEMLERTLTRAIVYLPTTLGGIGLKSVANETEIEYVRKYIYLLHHPDMRETKAEYERLAAAGWRNLITDAQQVLVSYGMEAPAINPCDSLNTHCKRVVDSLKSLQEKKTIESWTASSHYARLVTQAKHKIRFPALTDYRVETWTTTTARTAAEEQVHGLEANPARHRTCRLGCNTNETANHVVSSCITQEYLTAWYTTL</sequence>
<gene>
    <name evidence="2" type="ORF">TBRA_LOCUS2721</name>
</gene>
<feature type="domain" description="Reverse transcriptase" evidence="1">
    <location>
        <begin position="1"/>
        <end position="154"/>
    </location>
</feature>
<evidence type="ECO:0000313" key="2">
    <source>
        <dbReference type="EMBL" id="CAB0030726.1"/>
    </source>
</evidence>
<dbReference type="EMBL" id="CADCXV010000524">
    <property type="protein sequence ID" value="CAB0030726.1"/>
    <property type="molecule type" value="Genomic_DNA"/>
</dbReference>
<dbReference type="PROSITE" id="PS50878">
    <property type="entry name" value="RT_POL"/>
    <property type="match status" value="1"/>
</dbReference>
<evidence type="ECO:0000259" key="1">
    <source>
        <dbReference type="PROSITE" id="PS50878"/>
    </source>
</evidence>
<dbReference type="OrthoDB" id="7700325at2759"/>
<dbReference type="PANTHER" id="PTHR35450">
    <property type="entry name" value="REVERSE TRANSCRIPTASE DOMAIN-CONTAINING PROTEIN"/>
    <property type="match status" value="1"/>
</dbReference>
<dbReference type="Pfam" id="PF00078">
    <property type="entry name" value="RVT_1"/>
    <property type="match status" value="1"/>
</dbReference>
<organism evidence="2 3">
    <name type="scientific">Trichogramma brassicae</name>
    <dbReference type="NCBI Taxonomy" id="86971"/>
    <lineage>
        <taxon>Eukaryota</taxon>
        <taxon>Metazoa</taxon>
        <taxon>Ecdysozoa</taxon>
        <taxon>Arthropoda</taxon>
        <taxon>Hexapoda</taxon>
        <taxon>Insecta</taxon>
        <taxon>Pterygota</taxon>
        <taxon>Neoptera</taxon>
        <taxon>Endopterygota</taxon>
        <taxon>Hymenoptera</taxon>
        <taxon>Apocrita</taxon>
        <taxon>Proctotrupomorpha</taxon>
        <taxon>Chalcidoidea</taxon>
        <taxon>Trichogrammatidae</taxon>
        <taxon>Trichogramma</taxon>
    </lineage>
</organism>
<dbReference type="PANTHER" id="PTHR35450:SF2">
    <property type="entry name" value="REVERSE TRANSCRIPTASE DOMAIN-CONTAINING PROTEIN"/>
    <property type="match status" value="1"/>
</dbReference>
<dbReference type="AlphaFoldDB" id="A0A6H5HZK7"/>
<proteinExistence type="predicted"/>
<keyword evidence="3" id="KW-1185">Reference proteome</keyword>
<accession>A0A6H5HZK7</accession>
<name>A0A6H5HZK7_9HYME</name>
<evidence type="ECO:0000313" key="3">
    <source>
        <dbReference type="Proteomes" id="UP000479190"/>
    </source>
</evidence>
<dbReference type="InterPro" id="IPR000477">
    <property type="entry name" value="RT_dom"/>
</dbReference>
<protein>
    <recommendedName>
        <fullName evidence="1">Reverse transcriptase domain-containing protein</fullName>
    </recommendedName>
</protein>